<keyword evidence="8" id="KW-1185">Reference proteome</keyword>
<evidence type="ECO:0000256" key="3">
    <source>
        <dbReference type="ARBA" id="ARBA00023098"/>
    </source>
</evidence>
<sequence length="286" mass="32993">MEDRFKTLLRSQVFQEIRRCEDDDNILSKVVPILGDVILPELGFSKDDSAMLKASVSVVFHAAANIKFSTGLKDVMAVNCGGTRNMIEWAKLLPNLKFDLVPVDQVVNLIIAAAVRLSVENKSKMMVYNYSSTEHPFLCSESQSALLEAYAKNPMDQLFWYPSVMFIRNTKVFAALDFFLHFLPALITDTVGFILGKERRMLSIYNKLQRAIAATKEIQRTYFSISTNNTKDLYNLLQEDDQILFNFNIRDVNIRKYFQDLHYGIKFYVLKEKHEDLKNARGNFER</sequence>
<dbReference type="Pfam" id="PF03015">
    <property type="entry name" value="Sterile"/>
    <property type="match status" value="1"/>
</dbReference>
<dbReference type="InterPro" id="IPR013120">
    <property type="entry name" value="FAR_NAD-bd"/>
</dbReference>
<reference evidence="7" key="1">
    <citation type="submission" date="2021-06" db="EMBL/GenBank/DDBJ databases">
        <authorList>
            <person name="Hodson N. C."/>
            <person name="Mongue J. A."/>
            <person name="Jaron S. K."/>
        </authorList>
    </citation>
    <scope>NUCLEOTIDE SEQUENCE</scope>
</reference>
<proteinExistence type="inferred from homology"/>
<dbReference type="InterPro" id="IPR033640">
    <property type="entry name" value="FAR_C"/>
</dbReference>
<evidence type="ECO:0000313" key="8">
    <source>
        <dbReference type="Proteomes" id="UP000708208"/>
    </source>
</evidence>
<dbReference type="GO" id="GO:0035336">
    <property type="term" value="P:long-chain fatty-acyl-CoA metabolic process"/>
    <property type="evidence" value="ECO:0007669"/>
    <property type="project" value="TreeGrafter"/>
</dbReference>
<comment type="catalytic activity">
    <reaction evidence="4">
        <text>a long-chain fatty acyl-CoA + 2 NADPH + 2 H(+) = a long-chain primary fatty alcohol + 2 NADP(+) + CoA</text>
        <dbReference type="Rhea" id="RHEA:52716"/>
        <dbReference type="ChEBI" id="CHEBI:15378"/>
        <dbReference type="ChEBI" id="CHEBI:57287"/>
        <dbReference type="ChEBI" id="CHEBI:57783"/>
        <dbReference type="ChEBI" id="CHEBI:58349"/>
        <dbReference type="ChEBI" id="CHEBI:77396"/>
        <dbReference type="ChEBI" id="CHEBI:83139"/>
        <dbReference type="EC" id="1.2.1.84"/>
    </reaction>
</comment>
<dbReference type="Pfam" id="PF07993">
    <property type="entry name" value="NAD_binding_4"/>
    <property type="match status" value="1"/>
</dbReference>
<dbReference type="EC" id="1.2.1.84" evidence="4"/>
<dbReference type="GO" id="GO:0080019">
    <property type="term" value="F:alcohol-forming very long-chain fatty acyl-CoA reductase activity"/>
    <property type="evidence" value="ECO:0007669"/>
    <property type="project" value="InterPro"/>
</dbReference>
<comment type="similarity">
    <text evidence="1 4">Belongs to the fatty acyl-CoA reductase family.</text>
</comment>
<organism evidence="7 8">
    <name type="scientific">Allacma fusca</name>
    <dbReference type="NCBI Taxonomy" id="39272"/>
    <lineage>
        <taxon>Eukaryota</taxon>
        <taxon>Metazoa</taxon>
        <taxon>Ecdysozoa</taxon>
        <taxon>Arthropoda</taxon>
        <taxon>Hexapoda</taxon>
        <taxon>Collembola</taxon>
        <taxon>Symphypleona</taxon>
        <taxon>Sminthuridae</taxon>
        <taxon>Allacma</taxon>
    </lineage>
</organism>
<keyword evidence="4" id="KW-0812">Transmembrane</keyword>
<name>A0A8J2NXF6_9HEXA</name>
<dbReference type="EMBL" id="CAJVCH010188348">
    <property type="protein sequence ID" value="CAG7730053.1"/>
    <property type="molecule type" value="Genomic_DNA"/>
</dbReference>
<feature type="transmembrane region" description="Helical" evidence="4">
    <location>
        <begin position="172"/>
        <end position="195"/>
    </location>
</feature>
<dbReference type="PANTHER" id="PTHR11011">
    <property type="entry name" value="MALE STERILITY PROTEIN 2-RELATED"/>
    <property type="match status" value="1"/>
</dbReference>
<gene>
    <name evidence="7" type="ORF">AFUS01_LOCUS18727</name>
</gene>
<comment type="caution">
    <text evidence="7">The sequence shown here is derived from an EMBL/GenBank/DDBJ whole genome shotgun (WGS) entry which is preliminary data.</text>
</comment>
<accession>A0A8J2NXF6</accession>
<keyword evidence="4" id="KW-0521">NADP</keyword>
<evidence type="ECO:0000259" key="6">
    <source>
        <dbReference type="Pfam" id="PF07993"/>
    </source>
</evidence>
<keyword evidence="4" id="KW-0472">Membrane</keyword>
<comment type="function">
    <text evidence="4">Catalyzes the reduction of fatty acyl-CoA to fatty alcohols.</text>
</comment>
<dbReference type="Proteomes" id="UP000708208">
    <property type="component" value="Unassembled WGS sequence"/>
</dbReference>
<keyword evidence="4" id="KW-1133">Transmembrane helix</keyword>
<feature type="domain" description="Thioester reductase (TE)" evidence="6">
    <location>
        <begin position="2"/>
        <end position="107"/>
    </location>
</feature>
<dbReference type="OrthoDB" id="429813at2759"/>
<evidence type="ECO:0000256" key="2">
    <source>
        <dbReference type="ARBA" id="ARBA00022516"/>
    </source>
</evidence>
<dbReference type="CDD" id="cd09071">
    <property type="entry name" value="FAR_C"/>
    <property type="match status" value="1"/>
</dbReference>
<evidence type="ECO:0000256" key="1">
    <source>
        <dbReference type="ARBA" id="ARBA00005928"/>
    </source>
</evidence>
<dbReference type="GO" id="GO:0005777">
    <property type="term" value="C:peroxisome"/>
    <property type="evidence" value="ECO:0007669"/>
    <property type="project" value="TreeGrafter"/>
</dbReference>
<keyword evidence="3 4" id="KW-0443">Lipid metabolism</keyword>
<evidence type="ECO:0000313" key="7">
    <source>
        <dbReference type="EMBL" id="CAG7730053.1"/>
    </source>
</evidence>
<feature type="domain" description="Fatty acyl-CoA reductase C-terminal" evidence="5">
    <location>
        <begin position="180"/>
        <end position="272"/>
    </location>
</feature>
<dbReference type="InterPro" id="IPR026055">
    <property type="entry name" value="FAR"/>
</dbReference>
<keyword evidence="4" id="KW-0560">Oxidoreductase</keyword>
<dbReference type="GO" id="GO:0102965">
    <property type="term" value="F:alcohol-forming long-chain fatty acyl-CoA reductase activity"/>
    <property type="evidence" value="ECO:0007669"/>
    <property type="project" value="UniProtKB-EC"/>
</dbReference>
<evidence type="ECO:0000256" key="4">
    <source>
        <dbReference type="RuleBase" id="RU363097"/>
    </source>
</evidence>
<protein>
    <recommendedName>
        <fullName evidence="4">Fatty acyl-CoA reductase</fullName>
        <ecNumber evidence="4">1.2.1.84</ecNumber>
    </recommendedName>
</protein>
<keyword evidence="2 4" id="KW-0444">Lipid biosynthesis</keyword>
<evidence type="ECO:0000259" key="5">
    <source>
        <dbReference type="Pfam" id="PF03015"/>
    </source>
</evidence>
<dbReference type="PANTHER" id="PTHR11011:SF45">
    <property type="entry name" value="FATTY ACYL-COA REDUCTASE CG8306-RELATED"/>
    <property type="match status" value="1"/>
</dbReference>
<dbReference type="AlphaFoldDB" id="A0A8J2NXF6"/>